<keyword evidence="1" id="KW-0472">Membrane</keyword>
<dbReference type="Proteomes" id="UP000192468">
    <property type="component" value="Unassembled WGS sequence"/>
</dbReference>
<evidence type="ECO:0000313" key="3">
    <source>
        <dbReference type="Proteomes" id="UP000192468"/>
    </source>
</evidence>
<organism evidence="2 3">
    <name type="scientific">Clostridium acidisoli DSM 12555</name>
    <dbReference type="NCBI Taxonomy" id="1121291"/>
    <lineage>
        <taxon>Bacteria</taxon>
        <taxon>Bacillati</taxon>
        <taxon>Bacillota</taxon>
        <taxon>Clostridia</taxon>
        <taxon>Eubacteriales</taxon>
        <taxon>Clostridiaceae</taxon>
        <taxon>Clostridium</taxon>
    </lineage>
</organism>
<protein>
    <submittedName>
        <fullName evidence="2">Uncharacterized protein</fullName>
    </submittedName>
</protein>
<proteinExistence type="predicted"/>
<keyword evidence="3" id="KW-1185">Reference proteome</keyword>
<dbReference type="EMBL" id="FWXH01000005">
    <property type="protein sequence ID" value="SMC23464.1"/>
    <property type="molecule type" value="Genomic_DNA"/>
</dbReference>
<reference evidence="2 3" key="1">
    <citation type="submission" date="2017-04" db="EMBL/GenBank/DDBJ databases">
        <authorList>
            <person name="Afonso C.L."/>
            <person name="Miller P.J."/>
            <person name="Scott M.A."/>
            <person name="Spackman E."/>
            <person name="Goraichik I."/>
            <person name="Dimitrov K.M."/>
            <person name="Suarez D.L."/>
            <person name="Swayne D.E."/>
        </authorList>
    </citation>
    <scope>NUCLEOTIDE SEQUENCE [LARGE SCALE GENOMIC DNA]</scope>
    <source>
        <strain evidence="2 3">DSM 12555</strain>
    </source>
</reference>
<evidence type="ECO:0000313" key="2">
    <source>
        <dbReference type="EMBL" id="SMC23464.1"/>
    </source>
</evidence>
<gene>
    <name evidence="2" type="ORF">SAMN02745134_01928</name>
</gene>
<dbReference type="STRING" id="1121291.SAMN02745134_01928"/>
<accession>A0A1W1XI60</accession>
<sequence>MKDEEKKQMFYEAEKQSKLLKNLSRWSVSAMGLSSIGIVIAYYGLSRSKIKFAFGVFGILFTVVCVVACLLINLAIRNGRKNVNNILKIISNK</sequence>
<dbReference type="OrthoDB" id="2052111at2"/>
<evidence type="ECO:0000256" key="1">
    <source>
        <dbReference type="SAM" id="Phobius"/>
    </source>
</evidence>
<keyword evidence="1" id="KW-0812">Transmembrane</keyword>
<feature type="transmembrane region" description="Helical" evidence="1">
    <location>
        <begin position="26"/>
        <end position="46"/>
    </location>
</feature>
<dbReference type="AlphaFoldDB" id="A0A1W1XI60"/>
<dbReference type="RefSeq" id="WP_084115531.1">
    <property type="nucleotide sequence ID" value="NZ_FWXH01000005.1"/>
</dbReference>
<name>A0A1W1XI60_9CLOT</name>
<feature type="transmembrane region" description="Helical" evidence="1">
    <location>
        <begin position="52"/>
        <end position="76"/>
    </location>
</feature>
<keyword evidence="1" id="KW-1133">Transmembrane helix</keyword>